<sequence length="702" mass="72770">MSLSVAMKTAASGLLAAQTGLRAVSDDIANVNTPGYVRKQVDQRPLVVGGQGMGVEITGIKRVTDQYLQGASITAASDAARWSATSEYLDNAQGLFGDPSGDNFFFSRLDKIWSTFAAASNDPSSSLARGQALSSVEDMINEAQRINTQITSLGDTVDAQAQTDITRVNDLLKQINTLNADISRARLSRADSSGSENIQSGLVDELAGLMNIQITQRPNGGVTVRTEEGFQLAGDQAATLTYNRTDATKAYIAIEPQGGLGSAQPIAVTSGELRALMDLRDDSLPGLADQLGEFMSRAADQMNAISNASTAVPAPNSLTGRDTGLDMTTALAHFTGKTTIAITNAAGVVQRKVELDFDAHTLSVDGGAASAFADSSFDTDVTAALGGLGTVSFTGGALKITASPATNGVAINEGTSKKADRAFSHFFGLNDIVRSNGGPTNYDTGLTTTDANGFTSGDTIAFRLALGDGKPIFDVSVAVPSPAGDMQNLLNALNANGTGVGQYGAFSLDSNGKMKFTASTTYEVSLSVTADHTQRGAGGPSISRLFGLSSFERTSRASRLEVDPAMVSDPTKLPLAQLDLTATPPAVAIRPGDGRGAAAMANAGDILGHFDAAGTLGAVRMTLSRYASEFGGAVGRQSEAAATSKASAESVANEASSRRQAIEGVNIDEELVRLTTYQQAFNASARLITAAKDMFDVLTNMV</sequence>
<dbReference type="RefSeq" id="WP_374345056.1">
    <property type="nucleotide sequence ID" value="NZ_JBHTLQ010000052.1"/>
</dbReference>
<evidence type="ECO:0000256" key="3">
    <source>
        <dbReference type="ARBA" id="ARBA00009677"/>
    </source>
</evidence>
<evidence type="ECO:0000256" key="6">
    <source>
        <dbReference type="ARBA" id="ARBA00023143"/>
    </source>
</evidence>
<dbReference type="Proteomes" id="UP001597216">
    <property type="component" value="Unassembled WGS sequence"/>
</dbReference>
<evidence type="ECO:0000256" key="1">
    <source>
        <dbReference type="ARBA" id="ARBA00004117"/>
    </source>
</evidence>
<keyword evidence="10" id="KW-0969">Cilium</keyword>
<dbReference type="Pfam" id="PF22638">
    <property type="entry name" value="FlgK_D1"/>
    <property type="match status" value="1"/>
</dbReference>
<dbReference type="NCBIfam" id="TIGR02492">
    <property type="entry name" value="flgK_ends"/>
    <property type="match status" value="1"/>
</dbReference>
<organism evidence="10 11">
    <name type="scientific">Phenylobacterium conjunctum</name>
    <dbReference type="NCBI Taxonomy" id="1298959"/>
    <lineage>
        <taxon>Bacteria</taxon>
        <taxon>Pseudomonadati</taxon>
        <taxon>Pseudomonadota</taxon>
        <taxon>Alphaproteobacteria</taxon>
        <taxon>Caulobacterales</taxon>
        <taxon>Caulobacteraceae</taxon>
        <taxon>Phenylobacterium</taxon>
    </lineage>
</organism>
<evidence type="ECO:0000259" key="7">
    <source>
        <dbReference type="Pfam" id="PF00460"/>
    </source>
</evidence>
<keyword evidence="5" id="KW-0964">Secreted</keyword>
<keyword evidence="10" id="KW-0966">Cell projection</keyword>
<dbReference type="InterPro" id="IPR010930">
    <property type="entry name" value="Flg_bb/hook_C_dom"/>
</dbReference>
<dbReference type="InterPro" id="IPR002371">
    <property type="entry name" value="FlgK"/>
</dbReference>
<protein>
    <recommendedName>
        <fullName evidence="4">Flagellar hook-associated protein 1</fullName>
    </recommendedName>
</protein>
<dbReference type="Pfam" id="PF06429">
    <property type="entry name" value="Flg_bbr_C"/>
    <property type="match status" value="1"/>
</dbReference>
<dbReference type="EMBL" id="JBHTLQ010000052">
    <property type="protein sequence ID" value="MFD1192320.1"/>
    <property type="molecule type" value="Genomic_DNA"/>
</dbReference>
<proteinExistence type="inferred from homology"/>
<dbReference type="InterPro" id="IPR001444">
    <property type="entry name" value="Flag_bb_rod_N"/>
</dbReference>
<keyword evidence="6" id="KW-0975">Bacterial flagellum</keyword>
<evidence type="ECO:0000313" key="10">
    <source>
        <dbReference type="EMBL" id="MFD1192320.1"/>
    </source>
</evidence>
<name>A0ABW3T9I4_9CAUL</name>
<dbReference type="PANTHER" id="PTHR30033:SF2">
    <property type="entry name" value="FLAGELLAR HOOK PROTEIN"/>
    <property type="match status" value="1"/>
</dbReference>
<dbReference type="Pfam" id="PF00460">
    <property type="entry name" value="Flg_bb_rod"/>
    <property type="match status" value="1"/>
</dbReference>
<evidence type="ECO:0000313" key="11">
    <source>
        <dbReference type="Proteomes" id="UP001597216"/>
    </source>
</evidence>
<dbReference type="PRINTS" id="PR01005">
    <property type="entry name" value="FLGHOOKAP1"/>
</dbReference>
<keyword evidence="11" id="KW-1185">Reference proteome</keyword>
<comment type="similarity">
    <text evidence="3">Belongs to the flagella basal body rod proteins family.</text>
</comment>
<evidence type="ECO:0000259" key="8">
    <source>
        <dbReference type="Pfam" id="PF06429"/>
    </source>
</evidence>
<evidence type="ECO:0000256" key="5">
    <source>
        <dbReference type="ARBA" id="ARBA00022525"/>
    </source>
</evidence>
<dbReference type="InterPro" id="IPR053927">
    <property type="entry name" value="FlgK_helical"/>
</dbReference>
<evidence type="ECO:0000256" key="2">
    <source>
        <dbReference type="ARBA" id="ARBA00004613"/>
    </source>
</evidence>
<gene>
    <name evidence="10" type="primary">flgK</name>
    <name evidence="10" type="ORF">ACFQ27_17160</name>
</gene>
<comment type="subcellular location">
    <subcellularLocation>
        <location evidence="1">Bacterial flagellum basal body</location>
    </subcellularLocation>
    <subcellularLocation>
        <location evidence="2">Secreted</location>
    </subcellularLocation>
</comment>
<feature type="domain" description="Flagellar hook-associated protein FlgK helical" evidence="9">
    <location>
        <begin position="94"/>
        <end position="308"/>
    </location>
</feature>
<evidence type="ECO:0000256" key="4">
    <source>
        <dbReference type="ARBA" id="ARBA00016244"/>
    </source>
</evidence>
<dbReference type="SUPFAM" id="SSF64518">
    <property type="entry name" value="Phase 1 flagellin"/>
    <property type="match status" value="1"/>
</dbReference>
<dbReference type="PANTHER" id="PTHR30033">
    <property type="entry name" value="FLAGELLAR HOOK-ASSOCIATED PROTEIN 1"/>
    <property type="match status" value="1"/>
</dbReference>
<accession>A0ABW3T9I4</accession>
<keyword evidence="10" id="KW-0282">Flagellum</keyword>
<reference evidence="11" key="1">
    <citation type="journal article" date="2019" name="Int. J. Syst. Evol. Microbiol.">
        <title>The Global Catalogue of Microorganisms (GCM) 10K type strain sequencing project: providing services to taxonomists for standard genome sequencing and annotation.</title>
        <authorList>
            <consortium name="The Broad Institute Genomics Platform"/>
            <consortium name="The Broad Institute Genome Sequencing Center for Infectious Disease"/>
            <person name="Wu L."/>
            <person name="Ma J."/>
        </authorList>
    </citation>
    <scope>NUCLEOTIDE SEQUENCE [LARGE SCALE GENOMIC DNA]</scope>
    <source>
        <strain evidence="11">CCUG 55074</strain>
    </source>
</reference>
<feature type="domain" description="Flagellar basal body rod protein N-terminal" evidence="7">
    <location>
        <begin position="7"/>
        <end position="36"/>
    </location>
</feature>
<evidence type="ECO:0000259" key="9">
    <source>
        <dbReference type="Pfam" id="PF22638"/>
    </source>
</evidence>
<feature type="domain" description="Flagellar basal-body/hook protein C-terminal" evidence="8">
    <location>
        <begin position="664"/>
        <end position="701"/>
    </location>
</feature>
<comment type="caution">
    <text evidence="10">The sequence shown here is derived from an EMBL/GenBank/DDBJ whole genome shotgun (WGS) entry which is preliminary data.</text>
</comment>